<evidence type="ECO:0000313" key="9">
    <source>
        <dbReference type="EMBL" id="NWW78306.1"/>
    </source>
</evidence>
<dbReference type="SMART" id="SM00355">
    <property type="entry name" value="ZnF_C2H2"/>
    <property type="match status" value="2"/>
</dbReference>
<keyword evidence="4 7" id="KW-0863">Zinc-finger</keyword>
<feature type="non-terminal residue" evidence="9">
    <location>
        <position position="82"/>
    </location>
</feature>
<proteinExistence type="predicted"/>
<dbReference type="InterPro" id="IPR036236">
    <property type="entry name" value="Znf_C2H2_sf"/>
</dbReference>
<dbReference type="GO" id="GO:0008270">
    <property type="term" value="F:zinc ion binding"/>
    <property type="evidence" value="ECO:0007669"/>
    <property type="project" value="UniProtKB-KW"/>
</dbReference>
<dbReference type="OrthoDB" id="8922241at2759"/>
<evidence type="ECO:0000256" key="1">
    <source>
        <dbReference type="ARBA" id="ARBA00004123"/>
    </source>
</evidence>
<evidence type="ECO:0000313" key="10">
    <source>
        <dbReference type="Proteomes" id="UP000580879"/>
    </source>
</evidence>
<dbReference type="PANTHER" id="PTHR23226">
    <property type="entry name" value="ZINC FINGER AND SCAN DOMAIN-CONTAINING"/>
    <property type="match status" value="1"/>
</dbReference>
<dbReference type="PANTHER" id="PTHR23226:SF416">
    <property type="entry name" value="FI01424P"/>
    <property type="match status" value="1"/>
</dbReference>
<evidence type="ECO:0000256" key="7">
    <source>
        <dbReference type="PROSITE-ProRule" id="PRU00042"/>
    </source>
</evidence>
<dbReference type="GO" id="GO:0005634">
    <property type="term" value="C:nucleus"/>
    <property type="evidence" value="ECO:0007669"/>
    <property type="project" value="UniProtKB-SubCell"/>
</dbReference>
<dbReference type="Gene3D" id="3.30.160.60">
    <property type="entry name" value="Classic Zinc Finger"/>
    <property type="match status" value="2"/>
</dbReference>
<dbReference type="PROSITE" id="PS50157">
    <property type="entry name" value="ZINC_FINGER_C2H2_2"/>
    <property type="match status" value="2"/>
</dbReference>
<protein>
    <submittedName>
        <fullName evidence="9">ZN665 protein</fullName>
    </submittedName>
</protein>
<keyword evidence="10" id="KW-1185">Reference proteome</keyword>
<organism evidence="9 10">
    <name type="scientific">Climacteris rufus</name>
    <name type="common">rufous treecreeper</name>
    <dbReference type="NCBI Taxonomy" id="47695"/>
    <lineage>
        <taxon>Eukaryota</taxon>
        <taxon>Metazoa</taxon>
        <taxon>Chordata</taxon>
        <taxon>Craniata</taxon>
        <taxon>Vertebrata</taxon>
        <taxon>Euteleostomi</taxon>
        <taxon>Archelosauria</taxon>
        <taxon>Archosauria</taxon>
        <taxon>Dinosauria</taxon>
        <taxon>Saurischia</taxon>
        <taxon>Theropoda</taxon>
        <taxon>Coelurosauria</taxon>
        <taxon>Aves</taxon>
        <taxon>Neognathae</taxon>
        <taxon>Neoaves</taxon>
        <taxon>Telluraves</taxon>
        <taxon>Australaves</taxon>
        <taxon>Passeriformes</taxon>
        <taxon>Climacteridae</taxon>
        <taxon>Climacteris</taxon>
    </lineage>
</organism>
<feature type="non-terminal residue" evidence="9">
    <location>
        <position position="1"/>
    </location>
</feature>
<keyword evidence="5" id="KW-0862">Zinc</keyword>
<dbReference type="FunFam" id="3.30.160.60:FF:002090">
    <property type="entry name" value="Zinc finger protein 473"/>
    <property type="match status" value="1"/>
</dbReference>
<dbReference type="SUPFAM" id="SSF57667">
    <property type="entry name" value="beta-beta-alpha zinc fingers"/>
    <property type="match status" value="1"/>
</dbReference>
<comment type="subcellular location">
    <subcellularLocation>
        <location evidence="1">Nucleus</location>
    </subcellularLocation>
</comment>
<evidence type="ECO:0000256" key="4">
    <source>
        <dbReference type="ARBA" id="ARBA00022771"/>
    </source>
</evidence>
<dbReference type="GO" id="GO:0000978">
    <property type="term" value="F:RNA polymerase II cis-regulatory region sequence-specific DNA binding"/>
    <property type="evidence" value="ECO:0007669"/>
    <property type="project" value="TreeGrafter"/>
</dbReference>
<dbReference type="Proteomes" id="UP000580879">
    <property type="component" value="Unassembled WGS sequence"/>
</dbReference>
<evidence type="ECO:0000256" key="6">
    <source>
        <dbReference type="ARBA" id="ARBA00023242"/>
    </source>
</evidence>
<keyword evidence="2" id="KW-0479">Metal-binding</keyword>
<keyword evidence="3" id="KW-0677">Repeat</keyword>
<feature type="domain" description="C2H2-type" evidence="8">
    <location>
        <begin position="60"/>
        <end position="82"/>
    </location>
</feature>
<dbReference type="EMBL" id="VZRZ01005806">
    <property type="protein sequence ID" value="NWW78306.1"/>
    <property type="molecule type" value="Genomic_DNA"/>
</dbReference>
<accession>A0A7K6QWZ3</accession>
<name>A0A7K6QWZ3_9PASS</name>
<dbReference type="Pfam" id="PF00096">
    <property type="entry name" value="zf-C2H2"/>
    <property type="match status" value="1"/>
</dbReference>
<keyword evidence="6" id="KW-0539">Nucleus</keyword>
<evidence type="ECO:0000256" key="3">
    <source>
        <dbReference type="ARBA" id="ARBA00022737"/>
    </source>
</evidence>
<sequence length="82" mass="10028">ERHSLCWEGSWRSIQSLELMIQQQLHTKEELYKCSECGMRFWHRRYLTHQQKNHTEELPYKCLECGKSFSLSSHLTRHQNIH</sequence>
<evidence type="ECO:0000256" key="2">
    <source>
        <dbReference type="ARBA" id="ARBA00022723"/>
    </source>
</evidence>
<reference evidence="9 10" key="1">
    <citation type="submission" date="2019-09" db="EMBL/GenBank/DDBJ databases">
        <title>Bird 10,000 Genomes (B10K) Project - Family phase.</title>
        <authorList>
            <person name="Zhang G."/>
        </authorList>
    </citation>
    <scope>NUCLEOTIDE SEQUENCE [LARGE SCALE GENOMIC DNA]</scope>
    <source>
        <strain evidence="9">B10K-DU-029-53</strain>
    </source>
</reference>
<dbReference type="GO" id="GO:0000981">
    <property type="term" value="F:DNA-binding transcription factor activity, RNA polymerase II-specific"/>
    <property type="evidence" value="ECO:0007669"/>
    <property type="project" value="TreeGrafter"/>
</dbReference>
<dbReference type="PROSITE" id="PS00028">
    <property type="entry name" value="ZINC_FINGER_C2H2_1"/>
    <property type="match status" value="1"/>
</dbReference>
<dbReference type="AlphaFoldDB" id="A0A7K6QWZ3"/>
<gene>
    <name evidence="9" type="primary">Znf665</name>
    <name evidence="9" type="ORF">CLIRUF_R06106</name>
</gene>
<dbReference type="InterPro" id="IPR013087">
    <property type="entry name" value="Znf_C2H2_type"/>
</dbReference>
<dbReference type="FunFam" id="3.30.160.60:FF:000446">
    <property type="entry name" value="Zinc finger protein"/>
    <property type="match status" value="1"/>
</dbReference>
<feature type="domain" description="C2H2-type" evidence="8">
    <location>
        <begin position="32"/>
        <end position="59"/>
    </location>
</feature>
<comment type="caution">
    <text evidence="9">The sequence shown here is derived from an EMBL/GenBank/DDBJ whole genome shotgun (WGS) entry which is preliminary data.</text>
</comment>
<evidence type="ECO:0000259" key="8">
    <source>
        <dbReference type="PROSITE" id="PS50157"/>
    </source>
</evidence>
<evidence type="ECO:0000256" key="5">
    <source>
        <dbReference type="ARBA" id="ARBA00022833"/>
    </source>
</evidence>